<dbReference type="Proteomes" id="UP001320420">
    <property type="component" value="Unassembled WGS sequence"/>
</dbReference>
<dbReference type="PROSITE" id="PS50822">
    <property type="entry name" value="PIWI"/>
    <property type="match status" value="1"/>
</dbReference>
<feature type="domain" description="Piwi" evidence="2">
    <location>
        <begin position="129"/>
        <end position="464"/>
    </location>
</feature>
<dbReference type="SUPFAM" id="SSF53098">
    <property type="entry name" value="Ribonuclease H-like"/>
    <property type="match status" value="1"/>
</dbReference>
<dbReference type="SMART" id="SM00950">
    <property type="entry name" value="Piwi"/>
    <property type="match status" value="1"/>
</dbReference>
<organism evidence="3 4">
    <name type="scientific">Diatrype stigma</name>
    <dbReference type="NCBI Taxonomy" id="117547"/>
    <lineage>
        <taxon>Eukaryota</taxon>
        <taxon>Fungi</taxon>
        <taxon>Dikarya</taxon>
        <taxon>Ascomycota</taxon>
        <taxon>Pezizomycotina</taxon>
        <taxon>Sordariomycetes</taxon>
        <taxon>Xylariomycetidae</taxon>
        <taxon>Xylariales</taxon>
        <taxon>Diatrypaceae</taxon>
        <taxon>Diatrype</taxon>
    </lineage>
</organism>
<dbReference type="InterPro" id="IPR036397">
    <property type="entry name" value="RNaseH_sf"/>
</dbReference>
<dbReference type="PANTHER" id="PTHR22891">
    <property type="entry name" value="EUKARYOTIC TRANSLATION INITIATION FACTOR 2C"/>
    <property type="match status" value="1"/>
</dbReference>
<dbReference type="CDD" id="cd04657">
    <property type="entry name" value="Piwi_ago-like"/>
    <property type="match status" value="1"/>
</dbReference>
<dbReference type="InterPro" id="IPR003165">
    <property type="entry name" value="Piwi"/>
</dbReference>
<name>A0AAN9UP86_9PEZI</name>
<gene>
    <name evidence="3" type="ORF">SLS62_005418</name>
</gene>
<dbReference type="Gene3D" id="3.30.420.10">
    <property type="entry name" value="Ribonuclease H-like superfamily/Ribonuclease H"/>
    <property type="match status" value="1"/>
</dbReference>
<evidence type="ECO:0000256" key="1">
    <source>
        <dbReference type="SAM" id="MobiDB-lite"/>
    </source>
</evidence>
<dbReference type="Pfam" id="PF02171">
    <property type="entry name" value="Piwi"/>
    <property type="match status" value="1"/>
</dbReference>
<evidence type="ECO:0000313" key="3">
    <source>
        <dbReference type="EMBL" id="KAK7752649.1"/>
    </source>
</evidence>
<sequence>MPVLRKDWDLKTEPRLITVQGRQLHKPTVHYASTGTAKVGGDAGWNLLSHRFRLPKRLPKWTYLILSPPSENNKIHPIMHEFGRVIQQTGIAVIPPTEPFTALSATRLEDMAIKLDEYLKTAFEEGVMLIFVVLPSPNTPYYNIVKRLGDAKYGIATICMNVKKLTKTSGQDQYLRNISMKVNLKVGGSNHVVGTEQLRLISPDDTMIVGIDVTHPSPGSSSFAPSIAAMVASVDNALGQWPAILSSQNTARQEMVSGLTGMLESRLRLWGTRHNNSLPENILVYRDGVSEGQYKLVIDNELPALRKACKEVYGESYKEGHKPRLTIIVVGKRHHSRFYPTDPKNAHVSGNQKDPDNIRKGNTKAGTVVDRGVTEGQNWDFFLQAHSPIKGTARPAHQYVLLDEIFRSKYASMKIPGYNNVADVVEEVTQALCYIFGRATRAVSVCTPAYYADLACERARCYFDNLYSPAAQGIGAGSRPDIMSLASNGNVPIHERLKDSMFYI</sequence>
<dbReference type="AlphaFoldDB" id="A0AAN9UP86"/>
<keyword evidence="4" id="KW-1185">Reference proteome</keyword>
<reference evidence="3 4" key="1">
    <citation type="submission" date="2024-02" db="EMBL/GenBank/DDBJ databases">
        <title>De novo assembly and annotation of 12 fungi associated with fruit tree decline syndrome in Ontario, Canada.</title>
        <authorList>
            <person name="Sulman M."/>
            <person name="Ellouze W."/>
            <person name="Ilyukhin E."/>
        </authorList>
    </citation>
    <scope>NUCLEOTIDE SEQUENCE [LARGE SCALE GENOMIC DNA]</scope>
    <source>
        <strain evidence="3 4">M11/M66-122</strain>
    </source>
</reference>
<feature type="region of interest" description="Disordered" evidence="1">
    <location>
        <begin position="339"/>
        <end position="363"/>
    </location>
</feature>
<dbReference type="EMBL" id="JAKJXP020000036">
    <property type="protein sequence ID" value="KAK7752649.1"/>
    <property type="molecule type" value="Genomic_DNA"/>
</dbReference>
<protein>
    <recommendedName>
        <fullName evidence="2">Piwi domain-containing protein</fullName>
    </recommendedName>
</protein>
<dbReference type="InterPro" id="IPR012337">
    <property type="entry name" value="RNaseH-like_sf"/>
</dbReference>
<proteinExistence type="predicted"/>
<accession>A0AAN9UP86</accession>
<comment type="caution">
    <text evidence="3">The sequence shown here is derived from an EMBL/GenBank/DDBJ whole genome shotgun (WGS) entry which is preliminary data.</text>
</comment>
<evidence type="ECO:0000259" key="2">
    <source>
        <dbReference type="PROSITE" id="PS50822"/>
    </source>
</evidence>
<evidence type="ECO:0000313" key="4">
    <source>
        <dbReference type="Proteomes" id="UP001320420"/>
    </source>
</evidence>
<dbReference type="InterPro" id="IPR045246">
    <property type="entry name" value="Piwi_ago-like"/>
</dbReference>
<dbReference type="GO" id="GO:0003676">
    <property type="term" value="F:nucleic acid binding"/>
    <property type="evidence" value="ECO:0007669"/>
    <property type="project" value="InterPro"/>
</dbReference>
<dbReference type="Gene3D" id="3.40.50.2300">
    <property type="match status" value="1"/>
</dbReference>